<dbReference type="EMBL" id="CP096567">
    <property type="protein sequence ID" value="UPU46842.1"/>
    <property type="molecule type" value="Genomic_DNA"/>
</dbReference>
<keyword evidence="1" id="KW-0614">Plasmid</keyword>
<evidence type="ECO:0000313" key="1">
    <source>
        <dbReference type="EMBL" id="UPU46842.1"/>
    </source>
</evidence>
<sequence>MQLDFIFRSLARAASGDPELAAKEPYKAILSHDNAFFAAVGQQQPDAILALEQALAHTWLGTTPSEFESEVLAYLRAKQSEKFSRPYTELVYQPMLDLFDLLAANDFRVFVCSGGGREFMRAFSESALGIPREHVIGTSPVYEYKDGEIRRGGEVLGGLALGPGKPEHIFAYGGRMPALAGGNADVDIEMLESAKFSLLIVHDDDEREFAYVEGAERSQASAKTNGWTSVSIKDDWSVVFL</sequence>
<keyword evidence="1" id="KW-0378">Hydrolase</keyword>
<keyword evidence="2" id="KW-1185">Reference proteome</keyword>
<evidence type="ECO:0000313" key="2">
    <source>
        <dbReference type="Proteomes" id="UP000831484"/>
    </source>
</evidence>
<dbReference type="RefSeq" id="WP_231915176.1">
    <property type="nucleotide sequence ID" value="NZ_CP096567.1"/>
</dbReference>
<organism evidence="1 2">
    <name type="scientific">Rhodococcus qingshengii JCM 15477</name>
    <dbReference type="NCBI Taxonomy" id="1303681"/>
    <lineage>
        <taxon>Bacteria</taxon>
        <taxon>Bacillati</taxon>
        <taxon>Actinomycetota</taxon>
        <taxon>Actinomycetes</taxon>
        <taxon>Mycobacteriales</taxon>
        <taxon>Nocardiaceae</taxon>
        <taxon>Rhodococcus</taxon>
        <taxon>Rhodococcus erythropolis group</taxon>
    </lineage>
</organism>
<dbReference type="AlphaFoldDB" id="A0AB38RNS2"/>
<name>A0AB38RNS2_RHOSG</name>
<proteinExistence type="predicted"/>
<accession>A0AB38RNS2</accession>
<dbReference type="GO" id="GO:0016787">
    <property type="term" value="F:hydrolase activity"/>
    <property type="evidence" value="ECO:0007669"/>
    <property type="project" value="UniProtKB-KW"/>
</dbReference>
<geneLocation type="plasmid" evidence="1 2">
    <name>pdjl-6-4</name>
</geneLocation>
<reference evidence="2" key="1">
    <citation type="journal article" date="2022" name="Environ. Microbiol.">
        <title>Functional analysis, diversity, and distribution of carbendazim hydrolases MheI and CbmA, responsible for the initial step in carbendazim degradation.</title>
        <authorList>
            <person name="Zhang M."/>
            <person name="Bai X."/>
            <person name="Li Q."/>
            <person name="Zhang L."/>
            <person name="Zhu Q."/>
            <person name="Gao S."/>
            <person name="Ke Z."/>
            <person name="Jiang M."/>
            <person name="Hu J."/>
            <person name="Qiu J."/>
            <person name="Hong Q."/>
        </authorList>
    </citation>
    <scope>NUCLEOTIDE SEQUENCE [LARGE SCALE GENOMIC DNA]</scope>
    <source>
        <strain evidence="2">djl-6</strain>
    </source>
</reference>
<dbReference type="Gene3D" id="3.40.50.1000">
    <property type="entry name" value="HAD superfamily/HAD-like"/>
    <property type="match status" value="1"/>
</dbReference>
<dbReference type="SUPFAM" id="SSF56784">
    <property type="entry name" value="HAD-like"/>
    <property type="match status" value="1"/>
</dbReference>
<dbReference type="InterPro" id="IPR023214">
    <property type="entry name" value="HAD_sf"/>
</dbReference>
<dbReference type="Proteomes" id="UP000831484">
    <property type="component" value="Plasmid pdjl-6-4"/>
</dbReference>
<dbReference type="InterPro" id="IPR036412">
    <property type="entry name" value="HAD-like_sf"/>
</dbReference>
<dbReference type="CDD" id="cd01427">
    <property type="entry name" value="HAD_like"/>
    <property type="match status" value="1"/>
</dbReference>
<dbReference type="Pfam" id="PF12710">
    <property type="entry name" value="HAD"/>
    <property type="match status" value="1"/>
</dbReference>
<gene>
    <name evidence="1" type="ORF">M0639_32155</name>
</gene>
<protein>
    <submittedName>
        <fullName evidence="1">HAD family hydrolase</fullName>
    </submittedName>
</protein>